<dbReference type="AlphaFoldDB" id="A0A1B6CVS7"/>
<keyword evidence="1 2" id="KW-0175">Coiled coil</keyword>
<dbReference type="GO" id="GO:0070971">
    <property type="term" value="C:endoplasmic reticulum exit site"/>
    <property type="evidence" value="ECO:0007669"/>
    <property type="project" value="TreeGrafter"/>
</dbReference>
<feature type="compositionally biased region" description="Basic and acidic residues" evidence="3">
    <location>
        <begin position="170"/>
        <end position="186"/>
    </location>
</feature>
<dbReference type="PANTHER" id="PTHR23158">
    <property type="entry name" value="MELANOMA INHIBITORY ACTIVITY-RELATED"/>
    <property type="match status" value="1"/>
</dbReference>
<accession>A0A1B6CVS7</accession>
<evidence type="ECO:0000256" key="3">
    <source>
        <dbReference type="SAM" id="MobiDB-lite"/>
    </source>
</evidence>
<sequence length="317" mass="36335">EDHVRVISREVAELKVNFENAEKEKNEALNELKVLSNYFKEKETELQKELGSQESMWLQKQSDDHTIYEQMRTLKEENEKYNNPPIITLGEVKTKATKKKFKSNSIVSPKHLSNGLQNESLKKEICEQESSFKIQLANMEQKANENWVASRQAKRRLEEMQQEATQLRNRLTEKNTINHDDTKQKMNDTNGDPSSPPPSLMFSPTTSPPFMMYPGIGPMPPNDFIPPPPLISPYSPDCRPPPLGRISSPPLDSRFSPPPPMPFSPYDYSYGHSPSPPLPHRTVHKPQPREVSRDPKDTVTSNYSSDSPEKPSRRNKR</sequence>
<protein>
    <submittedName>
        <fullName evidence="4">Uncharacterized protein</fullName>
    </submittedName>
</protein>
<gene>
    <name evidence="4" type="ORF">g.39753</name>
</gene>
<dbReference type="InterPro" id="IPR051500">
    <property type="entry name" value="cTAGE_MIA/OTOR"/>
</dbReference>
<proteinExistence type="predicted"/>
<evidence type="ECO:0000256" key="2">
    <source>
        <dbReference type="SAM" id="Coils"/>
    </source>
</evidence>
<dbReference type="GO" id="GO:0035459">
    <property type="term" value="P:vesicle cargo loading"/>
    <property type="evidence" value="ECO:0007669"/>
    <property type="project" value="TreeGrafter"/>
</dbReference>
<dbReference type="EMBL" id="GEDC01019985">
    <property type="protein sequence ID" value="JAS17313.1"/>
    <property type="molecule type" value="Transcribed_RNA"/>
</dbReference>
<feature type="region of interest" description="Disordered" evidence="3">
    <location>
        <begin position="154"/>
        <end position="317"/>
    </location>
</feature>
<reference evidence="4" key="1">
    <citation type="submission" date="2015-12" db="EMBL/GenBank/DDBJ databases">
        <title>De novo transcriptome assembly of four potential Pierce s Disease insect vectors from Arizona vineyards.</title>
        <authorList>
            <person name="Tassone E.E."/>
        </authorList>
    </citation>
    <scope>NUCLEOTIDE SEQUENCE</scope>
</reference>
<organism evidence="4">
    <name type="scientific">Clastoptera arizonana</name>
    <name type="common">Arizona spittle bug</name>
    <dbReference type="NCBI Taxonomy" id="38151"/>
    <lineage>
        <taxon>Eukaryota</taxon>
        <taxon>Metazoa</taxon>
        <taxon>Ecdysozoa</taxon>
        <taxon>Arthropoda</taxon>
        <taxon>Hexapoda</taxon>
        <taxon>Insecta</taxon>
        <taxon>Pterygota</taxon>
        <taxon>Neoptera</taxon>
        <taxon>Paraneoptera</taxon>
        <taxon>Hemiptera</taxon>
        <taxon>Auchenorrhyncha</taxon>
        <taxon>Cercopoidea</taxon>
        <taxon>Clastopteridae</taxon>
        <taxon>Clastoptera</taxon>
    </lineage>
</organism>
<feature type="compositionally biased region" description="Basic and acidic residues" evidence="3">
    <location>
        <begin position="287"/>
        <end position="297"/>
    </location>
</feature>
<name>A0A1B6CVS7_9HEMI</name>
<evidence type="ECO:0000313" key="4">
    <source>
        <dbReference type="EMBL" id="JAS17313.1"/>
    </source>
</evidence>
<dbReference type="GO" id="GO:0005789">
    <property type="term" value="C:endoplasmic reticulum membrane"/>
    <property type="evidence" value="ECO:0007669"/>
    <property type="project" value="TreeGrafter"/>
</dbReference>
<evidence type="ECO:0000256" key="1">
    <source>
        <dbReference type="ARBA" id="ARBA00023054"/>
    </source>
</evidence>
<feature type="coiled-coil region" evidence="2">
    <location>
        <begin position="4"/>
        <end position="38"/>
    </location>
</feature>
<feature type="non-terminal residue" evidence="4">
    <location>
        <position position="1"/>
    </location>
</feature>
<feature type="compositionally biased region" description="Basic and acidic residues" evidence="3">
    <location>
        <begin position="307"/>
        <end position="317"/>
    </location>
</feature>
<dbReference type="GO" id="GO:0009306">
    <property type="term" value="P:protein secretion"/>
    <property type="evidence" value="ECO:0007669"/>
    <property type="project" value="TreeGrafter"/>
</dbReference>
<feature type="compositionally biased region" description="Pro residues" evidence="3">
    <location>
        <begin position="217"/>
        <end position="231"/>
    </location>
</feature>
<feature type="compositionally biased region" description="Low complexity" evidence="3">
    <location>
        <begin position="200"/>
        <end position="210"/>
    </location>
</feature>
<dbReference type="PANTHER" id="PTHR23158:SF33">
    <property type="entry name" value="TRANSPORT AND GOLGI ORGANIZATION PROTEIN 1"/>
    <property type="match status" value="1"/>
</dbReference>
<dbReference type="GO" id="GO:0006888">
    <property type="term" value="P:endoplasmic reticulum to Golgi vesicle-mediated transport"/>
    <property type="evidence" value="ECO:0007669"/>
    <property type="project" value="TreeGrafter"/>
</dbReference>